<evidence type="ECO:0000313" key="3">
    <source>
        <dbReference type="Proteomes" id="UP001187682"/>
    </source>
</evidence>
<dbReference type="EMBL" id="ONZQ02000001">
    <property type="protein sequence ID" value="SPN97624.1"/>
    <property type="molecule type" value="Genomic_DNA"/>
</dbReference>
<proteinExistence type="predicted"/>
<dbReference type="Proteomes" id="UP001187682">
    <property type="component" value="Unassembled WGS sequence"/>
</dbReference>
<evidence type="ECO:0000256" key="1">
    <source>
        <dbReference type="SAM" id="MobiDB-lite"/>
    </source>
</evidence>
<keyword evidence="3" id="KW-1185">Reference proteome</keyword>
<organism evidence="2 3">
    <name type="scientific">Cephalotrichum gorgonifer</name>
    <dbReference type="NCBI Taxonomy" id="2041049"/>
    <lineage>
        <taxon>Eukaryota</taxon>
        <taxon>Fungi</taxon>
        <taxon>Dikarya</taxon>
        <taxon>Ascomycota</taxon>
        <taxon>Pezizomycotina</taxon>
        <taxon>Sordariomycetes</taxon>
        <taxon>Hypocreomycetidae</taxon>
        <taxon>Microascales</taxon>
        <taxon>Microascaceae</taxon>
        <taxon>Cephalotrichum</taxon>
    </lineage>
</organism>
<evidence type="ECO:0000313" key="2">
    <source>
        <dbReference type="EMBL" id="SPN97624.1"/>
    </source>
</evidence>
<protein>
    <submittedName>
        <fullName evidence="2">Uncharacterized protein</fullName>
    </submittedName>
</protein>
<feature type="region of interest" description="Disordered" evidence="1">
    <location>
        <begin position="81"/>
        <end position="101"/>
    </location>
</feature>
<comment type="caution">
    <text evidence="2">The sequence shown here is derived from an EMBL/GenBank/DDBJ whole genome shotgun (WGS) entry which is preliminary data.</text>
</comment>
<accession>A0AAE8MRB7</accession>
<gene>
    <name evidence="2" type="ORF">DNG_01136</name>
</gene>
<dbReference type="AlphaFoldDB" id="A0AAE8MRB7"/>
<reference evidence="2" key="1">
    <citation type="submission" date="2018-03" db="EMBL/GenBank/DDBJ databases">
        <authorList>
            <person name="Guldener U."/>
        </authorList>
    </citation>
    <scope>NUCLEOTIDE SEQUENCE</scope>
</reference>
<name>A0AAE8MRB7_9PEZI</name>
<sequence length="101" mass="10414">MLHLSNHHPLNHPLNLGVITSFLTKIEIEIENGSVIAIAIGAGTGTGTESVAVTVIATVIGNVSGNVIVIGVSCEALQLSQPQRGQRGRIKSQSKGNQGHG</sequence>